<gene>
    <name evidence="1" type="ORF">SGFS_100530</name>
</gene>
<protein>
    <submittedName>
        <fullName evidence="1">Uncharacterized protein</fullName>
    </submittedName>
</protein>
<organism evidence="1 2">
    <name type="scientific">Streptomyces graminofaciens</name>
    <dbReference type="NCBI Taxonomy" id="68212"/>
    <lineage>
        <taxon>Bacteria</taxon>
        <taxon>Bacillati</taxon>
        <taxon>Actinomycetota</taxon>
        <taxon>Actinomycetes</taxon>
        <taxon>Kitasatosporales</taxon>
        <taxon>Streptomycetaceae</taxon>
        <taxon>Streptomyces</taxon>
    </lineage>
</organism>
<sequence>MPTRAGEFGQNTRARPFVDRGVTWCDDREFLLSGRRTWNARDCSCAPPVISAYDGTATA</sequence>
<evidence type="ECO:0000313" key="2">
    <source>
        <dbReference type="Proteomes" id="UP001321542"/>
    </source>
</evidence>
<evidence type="ECO:0000313" key="1">
    <source>
        <dbReference type="EMBL" id="BBC38759.1"/>
    </source>
</evidence>
<proteinExistence type="predicted"/>
<reference evidence="1 2" key="1">
    <citation type="journal article" date="2010" name="ChemBioChem">
        <title>Cloning and characterization of the biosynthetic gene cluster of 16-membered macrolide antibiotic FD-891: involvement of a dual functional cytochrome P450 monooxygenase catalyzing epoxidation and hydroxylation.</title>
        <authorList>
            <person name="Kudo F."/>
            <person name="Motegi A."/>
            <person name="Mizoue K."/>
            <person name="Eguchi T."/>
        </authorList>
    </citation>
    <scope>NUCLEOTIDE SEQUENCE [LARGE SCALE GENOMIC DNA]</scope>
    <source>
        <strain evidence="1 2">A-8890</strain>
    </source>
</reference>
<dbReference type="EMBL" id="AP018448">
    <property type="protein sequence ID" value="BBC38759.1"/>
    <property type="molecule type" value="Genomic_DNA"/>
</dbReference>
<reference evidence="1 2" key="2">
    <citation type="journal article" date="2023" name="ChemBioChem">
        <title>Acyltransferase Domain Exchange between Two Independent Type I Polyketide Synthases in the Same Producer Strain of Macrolide Antibiotics.</title>
        <authorList>
            <person name="Kudo F."/>
            <person name="Kishikawa K."/>
            <person name="Tsuboi K."/>
            <person name="Kido T."/>
            <person name="Usui T."/>
            <person name="Hashimoto J."/>
            <person name="Shin-Ya K."/>
            <person name="Miyanaga A."/>
            <person name="Eguchi T."/>
        </authorList>
    </citation>
    <scope>NUCLEOTIDE SEQUENCE [LARGE SCALE GENOMIC DNA]</scope>
    <source>
        <strain evidence="1 2">A-8890</strain>
    </source>
</reference>
<dbReference type="RefSeq" id="WP_286259292.1">
    <property type="nucleotide sequence ID" value="NZ_AP018448.1"/>
</dbReference>
<accession>A0ABN5VZE2</accession>
<dbReference type="Proteomes" id="UP001321542">
    <property type="component" value="Chromosome"/>
</dbReference>
<name>A0ABN5VZE2_9ACTN</name>
<keyword evidence="2" id="KW-1185">Reference proteome</keyword>